<keyword evidence="3" id="KW-0458">Lysosome</keyword>
<reference evidence="5" key="1">
    <citation type="submission" date="2021-06" db="EMBL/GenBank/DDBJ databases">
        <title>Parelaphostrongylus tenuis whole genome reference sequence.</title>
        <authorList>
            <person name="Garwood T.J."/>
            <person name="Larsen P.A."/>
            <person name="Fountain-Jones N.M."/>
            <person name="Garbe J.R."/>
            <person name="Macchietto M.G."/>
            <person name="Kania S.A."/>
            <person name="Gerhold R.W."/>
            <person name="Richards J.E."/>
            <person name="Wolf T.M."/>
        </authorList>
    </citation>
    <scope>NUCLEOTIDE SEQUENCE</scope>
    <source>
        <strain evidence="5">MNPRO001-30</strain>
        <tissue evidence="5">Meninges</tissue>
    </source>
</reference>
<comment type="caution">
    <text evidence="5">The sequence shown here is derived from an EMBL/GenBank/DDBJ whole genome shotgun (WGS) entry which is preliminary data.</text>
</comment>
<dbReference type="GO" id="GO:0071230">
    <property type="term" value="P:cellular response to amino acid stimulus"/>
    <property type="evidence" value="ECO:0007669"/>
    <property type="project" value="InterPro"/>
</dbReference>
<sequence length="91" mass="10418">MALDANFPFRWQIPDLCGYMVLSDGAILKSGGELSNRENIMPIIEKIMNMANLDVLPNTKFYQITVSYPEHFYAISQSGKYTYIVKRKVHA</sequence>
<dbReference type="InterPro" id="IPR034601">
    <property type="entry name" value="LAMTOR4"/>
</dbReference>
<dbReference type="GO" id="GO:0005085">
    <property type="term" value="F:guanyl-nucleotide exchange factor activity"/>
    <property type="evidence" value="ECO:0007669"/>
    <property type="project" value="TreeGrafter"/>
</dbReference>
<accession>A0AAD5RHB3</accession>
<dbReference type="GO" id="GO:0032008">
    <property type="term" value="P:positive regulation of TOR signaling"/>
    <property type="evidence" value="ECO:0007669"/>
    <property type="project" value="InterPro"/>
</dbReference>
<dbReference type="Proteomes" id="UP001196413">
    <property type="component" value="Unassembled WGS sequence"/>
</dbReference>
<dbReference type="EMBL" id="JAHQIW010007453">
    <property type="protein sequence ID" value="KAJ1374339.1"/>
    <property type="molecule type" value="Genomic_DNA"/>
</dbReference>
<protein>
    <recommendedName>
        <fullName evidence="4">Late endosomal/lysosomal adaptor and MAPK and MTOR activator 4</fullName>
    </recommendedName>
</protein>
<evidence type="ECO:0000256" key="4">
    <source>
        <dbReference type="ARBA" id="ARBA00032690"/>
    </source>
</evidence>
<evidence type="ECO:0000256" key="1">
    <source>
        <dbReference type="ARBA" id="ARBA00004371"/>
    </source>
</evidence>
<proteinExistence type="inferred from homology"/>
<evidence type="ECO:0000313" key="5">
    <source>
        <dbReference type="EMBL" id="KAJ1374339.1"/>
    </source>
</evidence>
<name>A0AAD5RHB3_PARTN</name>
<dbReference type="PANTHER" id="PTHR33967:SF1">
    <property type="entry name" value="RAGULATOR COMPLEX PROTEIN LAMTOR4"/>
    <property type="match status" value="1"/>
</dbReference>
<keyword evidence="6" id="KW-1185">Reference proteome</keyword>
<dbReference type="GO" id="GO:0005764">
    <property type="term" value="C:lysosome"/>
    <property type="evidence" value="ECO:0007669"/>
    <property type="project" value="UniProtKB-SubCell"/>
</dbReference>
<evidence type="ECO:0000256" key="2">
    <source>
        <dbReference type="ARBA" id="ARBA00010627"/>
    </source>
</evidence>
<dbReference type="GO" id="GO:0071986">
    <property type="term" value="C:Ragulator complex"/>
    <property type="evidence" value="ECO:0007669"/>
    <property type="project" value="InterPro"/>
</dbReference>
<comment type="similarity">
    <text evidence="2">Belongs to the LAMTOR4 family.</text>
</comment>
<dbReference type="AlphaFoldDB" id="A0AAD5RHB3"/>
<evidence type="ECO:0000256" key="3">
    <source>
        <dbReference type="ARBA" id="ARBA00023228"/>
    </source>
</evidence>
<comment type="subcellular location">
    <subcellularLocation>
        <location evidence="1">Lysosome</location>
    </subcellularLocation>
</comment>
<organism evidence="5 6">
    <name type="scientific">Parelaphostrongylus tenuis</name>
    <name type="common">Meningeal worm</name>
    <dbReference type="NCBI Taxonomy" id="148309"/>
    <lineage>
        <taxon>Eukaryota</taxon>
        <taxon>Metazoa</taxon>
        <taxon>Ecdysozoa</taxon>
        <taxon>Nematoda</taxon>
        <taxon>Chromadorea</taxon>
        <taxon>Rhabditida</taxon>
        <taxon>Rhabditina</taxon>
        <taxon>Rhabditomorpha</taxon>
        <taxon>Strongyloidea</taxon>
        <taxon>Metastrongylidae</taxon>
        <taxon>Parelaphostrongylus</taxon>
    </lineage>
</organism>
<gene>
    <name evidence="5" type="ORF">KIN20_037009</name>
</gene>
<dbReference type="PANTHER" id="PTHR33967">
    <property type="entry name" value="RAGULATOR COMPLEX PROTEIN LAMTOR4"/>
    <property type="match status" value="1"/>
</dbReference>
<evidence type="ECO:0000313" key="6">
    <source>
        <dbReference type="Proteomes" id="UP001196413"/>
    </source>
</evidence>